<dbReference type="AlphaFoldDB" id="A0A974H9K0"/>
<accession>A0A974H9K0</accession>
<dbReference type="GO" id="GO:0004888">
    <property type="term" value="F:transmembrane signaling receptor activity"/>
    <property type="evidence" value="ECO:0007669"/>
    <property type="project" value="TreeGrafter"/>
</dbReference>
<dbReference type="InterPro" id="IPR050488">
    <property type="entry name" value="Ig_Fc_receptor"/>
</dbReference>
<sequence length="181" mass="20337">MVEGTSVISLSPNWNPIFIGESVTLTCNVAPTAQGNLEYSWYRDGHRISGDQQRLVIHHGIWSDKGQYQCQAGANERSDPVHLDLKTGWVILQAPSAVHEGDSLSLRCHSRPGYDTRNTVFYKINNIIQSQVSESELHIGRVDVTASGTYKCKKEMYFYYLTGNRYRSNGAELQVRVQGKA</sequence>
<dbReference type="GO" id="GO:0006955">
    <property type="term" value="P:immune response"/>
    <property type="evidence" value="ECO:0007669"/>
    <property type="project" value="TreeGrafter"/>
</dbReference>
<keyword evidence="1" id="KW-0732">Signal</keyword>
<dbReference type="Proteomes" id="UP000694892">
    <property type="component" value="Chromosome 8L"/>
</dbReference>
<dbReference type="PANTHER" id="PTHR11481">
    <property type="entry name" value="IMMUNOGLOBULIN FC RECEPTOR"/>
    <property type="match status" value="1"/>
</dbReference>
<dbReference type="SMART" id="SM00408">
    <property type="entry name" value="IGc2"/>
    <property type="match status" value="2"/>
</dbReference>
<keyword evidence="2" id="KW-1015">Disulfide bond</keyword>
<dbReference type="EMBL" id="CM004480">
    <property type="protein sequence ID" value="OCT69391.1"/>
    <property type="molecule type" value="Genomic_DNA"/>
</dbReference>
<dbReference type="InterPro" id="IPR036179">
    <property type="entry name" value="Ig-like_dom_sf"/>
</dbReference>
<dbReference type="PANTHER" id="PTHR11481:SF115">
    <property type="entry name" value="FC RECEPTOR-LIKE PROTEIN 2"/>
    <property type="match status" value="1"/>
</dbReference>
<dbReference type="InterPro" id="IPR003599">
    <property type="entry name" value="Ig_sub"/>
</dbReference>
<dbReference type="SUPFAM" id="SSF48726">
    <property type="entry name" value="Immunoglobulin"/>
    <property type="match status" value="2"/>
</dbReference>
<reference evidence="5" key="1">
    <citation type="journal article" date="2016" name="Nature">
        <title>Genome evolution in the allotetraploid frog Xenopus laevis.</title>
        <authorList>
            <person name="Session A.M."/>
            <person name="Uno Y."/>
            <person name="Kwon T."/>
            <person name="Chapman J.A."/>
            <person name="Toyoda A."/>
            <person name="Takahashi S."/>
            <person name="Fukui A."/>
            <person name="Hikosaka A."/>
            <person name="Suzuki A."/>
            <person name="Kondo M."/>
            <person name="van Heeringen S.J."/>
            <person name="Quigley I."/>
            <person name="Heinz S."/>
            <person name="Ogino H."/>
            <person name="Ochi H."/>
            <person name="Hellsten U."/>
            <person name="Lyons J.B."/>
            <person name="Simakov O."/>
            <person name="Putnam N."/>
            <person name="Stites J."/>
            <person name="Kuroki Y."/>
            <person name="Tanaka T."/>
            <person name="Michiue T."/>
            <person name="Watanabe M."/>
            <person name="Bogdanovic O."/>
            <person name="Lister R."/>
            <person name="Georgiou G."/>
            <person name="Paranjpe S.S."/>
            <person name="van Kruijsbergen I."/>
            <person name="Shu S."/>
            <person name="Carlson J."/>
            <person name="Kinoshita T."/>
            <person name="Ohta Y."/>
            <person name="Mawaribuchi S."/>
            <person name="Jenkins J."/>
            <person name="Grimwood J."/>
            <person name="Schmutz J."/>
            <person name="Mitros T."/>
            <person name="Mozaffari S.V."/>
            <person name="Suzuki Y."/>
            <person name="Haramoto Y."/>
            <person name="Yamamoto T.S."/>
            <person name="Takagi C."/>
            <person name="Heald R."/>
            <person name="Miller K."/>
            <person name="Haudenschild C."/>
            <person name="Kitzman J."/>
            <person name="Nakayama T."/>
            <person name="Izutsu Y."/>
            <person name="Robert J."/>
            <person name="Fortriede J."/>
            <person name="Burns K."/>
            <person name="Lotay V."/>
            <person name="Karimi K."/>
            <person name="Yasuoka Y."/>
            <person name="Dichmann D.S."/>
            <person name="Flajnik M.F."/>
            <person name="Houston D.W."/>
            <person name="Shendure J."/>
            <person name="DuPasquier L."/>
            <person name="Vize P.D."/>
            <person name="Zorn A.M."/>
            <person name="Ito M."/>
            <person name="Marcotte E.M."/>
            <person name="Wallingford J.B."/>
            <person name="Ito Y."/>
            <person name="Asashima M."/>
            <person name="Ueno N."/>
            <person name="Matsuda Y."/>
            <person name="Veenstra G.J."/>
            <person name="Fujiyama A."/>
            <person name="Harland R.M."/>
            <person name="Taira M."/>
            <person name="Rokhsar D.S."/>
        </authorList>
    </citation>
    <scope>NUCLEOTIDE SEQUENCE [LARGE SCALE GENOMIC DNA]</scope>
    <source>
        <strain evidence="5">J</strain>
    </source>
</reference>
<evidence type="ECO:0000313" key="5">
    <source>
        <dbReference type="Proteomes" id="UP000694892"/>
    </source>
</evidence>
<protein>
    <recommendedName>
        <fullName evidence="3">Ig-like domain-containing protein</fullName>
    </recommendedName>
</protein>
<dbReference type="Gene3D" id="2.60.40.10">
    <property type="entry name" value="Immunoglobulins"/>
    <property type="match status" value="2"/>
</dbReference>
<organism evidence="4 5">
    <name type="scientific">Xenopus laevis</name>
    <name type="common">African clawed frog</name>
    <dbReference type="NCBI Taxonomy" id="8355"/>
    <lineage>
        <taxon>Eukaryota</taxon>
        <taxon>Metazoa</taxon>
        <taxon>Chordata</taxon>
        <taxon>Craniata</taxon>
        <taxon>Vertebrata</taxon>
        <taxon>Euteleostomi</taxon>
        <taxon>Amphibia</taxon>
        <taxon>Batrachia</taxon>
        <taxon>Anura</taxon>
        <taxon>Pipoidea</taxon>
        <taxon>Pipidae</taxon>
        <taxon>Xenopodinae</taxon>
        <taxon>Xenopus</taxon>
        <taxon>Xenopus</taxon>
    </lineage>
</organism>
<evidence type="ECO:0000313" key="4">
    <source>
        <dbReference type="EMBL" id="OCT69391.1"/>
    </source>
</evidence>
<proteinExistence type="predicted"/>
<dbReference type="GO" id="GO:0009897">
    <property type="term" value="C:external side of plasma membrane"/>
    <property type="evidence" value="ECO:0007669"/>
    <property type="project" value="TreeGrafter"/>
</dbReference>
<dbReference type="InterPro" id="IPR013783">
    <property type="entry name" value="Ig-like_fold"/>
</dbReference>
<dbReference type="PROSITE" id="PS50835">
    <property type="entry name" value="IG_LIKE"/>
    <property type="match status" value="1"/>
</dbReference>
<evidence type="ECO:0000256" key="1">
    <source>
        <dbReference type="ARBA" id="ARBA00022729"/>
    </source>
</evidence>
<evidence type="ECO:0000256" key="2">
    <source>
        <dbReference type="ARBA" id="ARBA00023157"/>
    </source>
</evidence>
<dbReference type="SMART" id="SM00409">
    <property type="entry name" value="IG"/>
    <property type="match status" value="2"/>
</dbReference>
<evidence type="ECO:0000259" key="3">
    <source>
        <dbReference type="PROSITE" id="PS50835"/>
    </source>
</evidence>
<dbReference type="InterPro" id="IPR007110">
    <property type="entry name" value="Ig-like_dom"/>
</dbReference>
<gene>
    <name evidence="4" type="ORF">XELAEV_18040706mg</name>
</gene>
<feature type="domain" description="Ig-like" evidence="3">
    <location>
        <begin position="20"/>
        <end position="82"/>
    </location>
</feature>
<dbReference type="InterPro" id="IPR003598">
    <property type="entry name" value="Ig_sub2"/>
</dbReference>
<dbReference type="OMA" id="VIVMRCH"/>
<dbReference type="Pfam" id="PF13895">
    <property type="entry name" value="Ig_2"/>
    <property type="match status" value="2"/>
</dbReference>
<dbReference type="GO" id="GO:0007166">
    <property type="term" value="P:cell surface receptor signaling pathway"/>
    <property type="evidence" value="ECO:0007669"/>
    <property type="project" value="TreeGrafter"/>
</dbReference>
<name>A0A974H9K0_XENLA</name>